<protein>
    <submittedName>
        <fullName evidence="2">Uncharacterized protein</fullName>
    </submittedName>
</protein>
<feature type="compositionally biased region" description="Polar residues" evidence="1">
    <location>
        <begin position="194"/>
        <end position="203"/>
    </location>
</feature>
<dbReference type="Proteomes" id="UP000326924">
    <property type="component" value="Unassembled WGS sequence"/>
</dbReference>
<evidence type="ECO:0000256" key="1">
    <source>
        <dbReference type="SAM" id="MobiDB-lite"/>
    </source>
</evidence>
<feature type="compositionally biased region" description="Basic and acidic residues" evidence="1">
    <location>
        <begin position="142"/>
        <end position="154"/>
    </location>
</feature>
<feature type="compositionally biased region" description="Basic and acidic residues" evidence="1">
    <location>
        <begin position="113"/>
        <end position="134"/>
    </location>
</feature>
<dbReference type="InParanoid" id="A0A5J5EHI5"/>
<name>A0A5J5EHI5_9PEZI</name>
<gene>
    <name evidence="2" type="ORF">FN846DRAFT_912599</name>
</gene>
<sequence length="246" mass="26780">MALSPTRTGAPMGTAYAPHCPASLVTASILRTLGGRYLQMGLPLCYKDFEGLTQLRQNLSQAREQIISLSRRITPSYPYLGSLRGPVLHHTAQPRDVAGNGVRCRRNWAREAECKEDDEARRKACGDEKVDEHPTPLALGEGDGRIGEADAAADKEDEVDDGSDDGNDGEGDSENDDEEDEEADDEDEADKNNSTENKTQTPDATADHRTADITPADNIAEKPEESLAIGSSEPPNHERSSEQEYD</sequence>
<evidence type="ECO:0000313" key="3">
    <source>
        <dbReference type="Proteomes" id="UP000326924"/>
    </source>
</evidence>
<dbReference type="EMBL" id="VXIS01000318">
    <property type="protein sequence ID" value="KAA8894704.1"/>
    <property type="molecule type" value="Genomic_DNA"/>
</dbReference>
<comment type="caution">
    <text evidence="2">The sequence shown here is derived from an EMBL/GenBank/DDBJ whole genome shotgun (WGS) entry which is preliminary data.</text>
</comment>
<accession>A0A5J5EHI5</accession>
<feature type="compositionally biased region" description="Acidic residues" evidence="1">
    <location>
        <begin position="155"/>
        <end position="189"/>
    </location>
</feature>
<reference evidence="2 3" key="1">
    <citation type="submission" date="2019-09" db="EMBL/GenBank/DDBJ databases">
        <title>Draft genome of the ectomycorrhizal ascomycete Sphaerosporella brunnea.</title>
        <authorList>
            <consortium name="DOE Joint Genome Institute"/>
            <person name="Benucci G.M."/>
            <person name="Marozzi G."/>
            <person name="Antonielli L."/>
            <person name="Sanchez S."/>
            <person name="Marco P."/>
            <person name="Wang X."/>
            <person name="Falini L.B."/>
            <person name="Barry K."/>
            <person name="Haridas S."/>
            <person name="Lipzen A."/>
            <person name="Labutti K."/>
            <person name="Grigoriev I.V."/>
            <person name="Murat C."/>
            <person name="Martin F."/>
            <person name="Albertini E."/>
            <person name="Donnini D."/>
            <person name="Bonito G."/>
        </authorList>
    </citation>
    <scope>NUCLEOTIDE SEQUENCE [LARGE SCALE GENOMIC DNA]</scope>
    <source>
        <strain evidence="2 3">Sb_GMNB300</strain>
    </source>
</reference>
<organism evidence="2 3">
    <name type="scientific">Sphaerosporella brunnea</name>
    <dbReference type="NCBI Taxonomy" id="1250544"/>
    <lineage>
        <taxon>Eukaryota</taxon>
        <taxon>Fungi</taxon>
        <taxon>Dikarya</taxon>
        <taxon>Ascomycota</taxon>
        <taxon>Pezizomycotina</taxon>
        <taxon>Pezizomycetes</taxon>
        <taxon>Pezizales</taxon>
        <taxon>Pyronemataceae</taxon>
        <taxon>Sphaerosporella</taxon>
    </lineage>
</organism>
<feature type="compositionally biased region" description="Basic and acidic residues" evidence="1">
    <location>
        <begin position="235"/>
        <end position="246"/>
    </location>
</feature>
<keyword evidence="3" id="KW-1185">Reference proteome</keyword>
<dbReference type="AlphaFoldDB" id="A0A5J5EHI5"/>
<proteinExistence type="predicted"/>
<evidence type="ECO:0000313" key="2">
    <source>
        <dbReference type="EMBL" id="KAA8894704.1"/>
    </source>
</evidence>
<feature type="region of interest" description="Disordered" evidence="1">
    <location>
        <begin position="113"/>
        <end position="246"/>
    </location>
</feature>